<keyword evidence="1" id="KW-0732">Signal</keyword>
<keyword evidence="3" id="KW-1185">Reference proteome</keyword>
<dbReference type="PANTHER" id="PTHR33361">
    <property type="entry name" value="GLR0591 PROTEIN"/>
    <property type="match status" value="1"/>
</dbReference>
<gene>
    <name evidence="2" type="ORF">LVJ94_36600</name>
</gene>
<name>A0ABZ2KUS7_9BACT</name>
<dbReference type="EMBL" id="CP089983">
    <property type="protein sequence ID" value="WXB02424.1"/>
    <property type="molecule type" value="Genomic_DNA"/>
</dbReference>
<evidence type="ECO:0000313" key="3">
    <source>
        <dbReference type="Proteomes" id="UP001374803"/>
    </source>
</evidence>
<protein>
    <submittedName>
        <fullName evidence="2">DUF885 domain-containing protein</fullName>
    </submittedName>
</protein>
<accession>A0ABZ2KUS7</accession>
<dbReference type="InterPro" id="IPR010281">
    <property type="entry name" value="DUF885"/>
</dbReference>
<feature type="chain" id="PRO_5047275161" evidence="1">
    <location>
        <begin position="27"/>
        <end position="598"/>
    </location>
</feature>
<dbReference type="Proteomes" id="UP001374803">
    <property type="component" value="Chromosome"/>
</dbReference>
<reference evidence="2" key="1">
    <citation type="submission" date="2021-12" db="EMBL/GenBank/DDBJ databases">
        <title>Discovery of the Pendulisporaceae a myxobacterial family with distinct sporulation behavior and unique specialized metabolism.</title>
        <authorList>
            <person name="Garcia R."/>
            <person name="Popoff A."/>
            <person name="Bader C.D."/>
            <person name="Loehr J."/>
            <person name="Walesch S."/>
            <person name="Walt C."/>
            <person name="Boldt J."/>
            <person name="Bunk B."/>
            <person name="Haeckl F.J.F.P.J."/>
            <person name="Gunesch A.P."/>
            <person name="Birkelbach J."/>
            <person name="Nuebel U."/>
            <person name="Pietschmann T."/>
            <person name="Bach T."/>
            <person name="Mueller R."/>
        </authorList>
    </citation>
    <scope>NUCLEOTIDE SEQUENCE</scope>
    <source>
        <strain evidence="2">MSr11367</strain>
    </source>
</reference>
<feature type="signal peptide" evidence="1">
    <location>
        <begin position="1"/>
        <end position="26"/>
    </location>
</feature>
<dbReference type="RefSeq" id="WP_394832052.1">
    <property type="nucleotide sequence ID" value="NZ_CP089929.1"/>
</dbReference>
<sequence>MNRLTSLACVSVLALVAACGSGSAEAPPTVAKAAPAVEAEKPVTVADAGAAGSDTADDADIAAYGKKYVDLVVEEWPETATSLGLHSRDAELNDRSREGIDRVVAKERAMLDALMQRFSSKPRASRGSFTDLAILEHALTVDIKRTEALRPHETRPDFYTEPLTAIFFVMARDFAPGPERARSALGRIEKLPQAVAAAKVNLKNPSRIATQIGIESAEGAKSFLDEQAALILKELPGEKVRINAAVRAAKDAYAGYVGWLKKDLLPRSNGQFAAGKALFEFLTHEDYFLNEDSDQIYAIGKRLFDETQQKLTETARRIDPSAKKWSDVVARVKGHHPTMADLLPSYRREVARARKFLVDKDVVPFPEGEALEVIETPTFKRNTTQAAYDIPPPFDPPGAKGFFYVTPAEAHWPKKRQEEWLRENDHGDQVDTAVHEAYPGHHLQLSFSRLHPSIIRKVTGPSIFAEGWGLYSEELMAELGYYTDEERLMQLVWTLVRAARVIIDVGLHTRGMTYEGAVKILTDEVHLERALAQNEVKRYTESPTQPLSYLIGRERIFAIRERMRARDGARFSLKAFHTEVLTRGTVAPGLLEREIFGD</sequence>
<dbReference type="PROSITE" id="PS51257">
    <property type="entry name" value="PROKAR_LIPOPROTEIN"/>
    <property type="match status" value="1"/>
</dbReference>
<dbReference type="Pfam" id="PF05960">
    <property type="entry name" value="DUF885"/>
    <property type="match status" value="1"/>
</dbReference>
<organism evidence="2 3">
    <name type="scientific">Pendulispora rubella</name>
    <dbReference type="NCBI Taxonomy" id="2741070"/>
    <lineage>
        <taxon>Bacteria</taxon>
        <taxon>Pseudomonadati</taxon>
        <taxon>Myxococcota</taxon>
        <taxon>Myxococcia</taxon>
        <taxon>Myxococcales</taxon>
        <taxon>Sorangiineae</taxon>
        <taxon>Pendulisporaceae</taxon>
        <taxon>Pendulispora</taxon>
    </lineage>
</organism>
<proteinExistence type="predicted"/>
<evidence type="ECO:0000256" key="1">
    <source>
        <dbReference type="SAM" id="SignalP"/>
    </source>
</evidence>
<evidence type="ECO:0000313" key="2">
    <source>
        <dbReference type="EMBL" id="WXB02424.1"/>
    </source>
</evidence>
<dbReference type="PANTHER" id="PTHR33361:SF15">
    <property type="entry name" value="DUF885 FAMILY LIPOPROTEIN"/>
    <property type="match status" value="1"/>
</dbReference>